<dbReference type="PANTHER" id="PTHR12231:SF253">
    <property type="entry name" value="DPR-INTERACTING PROTEIN ETA, ISOFORM B-RELATED"/>
    <property type="match status" value="1"/>
</dbReference>
<proteinExistence type="predicted"/>
<keyword evidence="6" id="KW-1133">Transmembrane helix</keyword>
<evidence type="ECO:0000256" key="6">
    <source>
        <dbReference type="SAM" id="Phobius"/>
    </source>
</evidence>
<keyword evidence="6" id="KW-0812">Transmembrane</keyword>
<evidence type="ECO:0000313" key="10">
    <source>
        <dbReference type="Proteomes" id="UP000828390"/>
    </source>
</evidence>
<evidence type="ECO:0000256" key="4">
    <source>
        <dbReference type="ARBA" id="ARBA00023319"/>
    </source>
</evidence>
<keyword evidence="2" id="KW-0677">Repeat</keyword>
<keyword evidence="6" id="KW-0472">Membrane</keyword>
<accession>A0A9D4BFB3</accession>
<evidence type="ECO:0000256" key="2">
    <source>
        <dbReference type="ARBA" id="ARBA00022737"/>
    </source>
</evidence>
<feature type="compositionally biased region" description="Polar residues" evidence="5">
    <location>
        <begin position="553"/>
        <end position="564"/>
    </location>
</feature>
<dbReference type="PANTHER" id="PTHR12231">
    <property type="entry name" value="CTX-RELATED TYPE I TRANSMEMBRANE PROTEIN"/>
    <property type="match status" value="1"/>
</dbReference>
<dbReference type="SMART" id="SM00409">
    <property type="entry name" value="IG"/>
    <property type="match status" value="5"/>
</dbReference>
<dbReference type="SMART" id="SM00408">
    <property type="entry name" value="IGc2"/>
    <property type="match status" value="4"/>
</dbReference>
<keyword evidence="1 7" id="KW-0732">Signal</keyword>
<dbReference type="GO" id="GO:0043005">
    <property type="term" value="C:neuron projection"/>
    <property type="evidence" value="ECO:0007669"/>
    <property type="project" value="TreeGrafter"/>
</dbReference>
<feature type="region of interest" description="Disordered" evidence="5">
    <location>
        <begin position="538"/>
        <end position="564"/>
    </location>
</feature>
<dbReference type="AlphaFoldDB" id="A0A9D4BFB3"/>
<dbReference type="EMBL" id="JAIWYP010000020">
    <property type="protein sequence ID" value="KAH3692634.1"/>
    <property type="molecule type" value="Genomic_DNA"/>
</dbReference>
<reference evidence="9" key="2">
    <citation type="submission" date="2020-11" db="EMBL/GenBank/DDBJ databases">
        <authorList>
            <person name="McCartney M.A."/>
            <person name="Auch B."/>
            <person name="Kono T."/>
            <person name="Mallez S."/>
            <person name="Becker A."/>
            <person name="Gohl D.M."/>
            <person name="Silverstein K.A.T."/>
            <person name="Koren S."/>
            <person name="Bechman K.B."/>
            <person name="Herman A."/>
            <person name="Abrahante J.E."/>
            <person name="Garbe J."/>
        </authorList>
    </citation>
    <scope>NUCLEOTIDE SEQUENCE</scope>
    <source>
        <strain evidence="9">Duluth1</strain>
        <tissue evidence="9">Whole animal</tissue>
    </source>
</reference>
<dbReference type="PROSITE" id="PS50835">
    <property type="entry name" value="IG_LIKE"/>
    <property type="match status" value="5"/>
</dbReference>
<dbReference type="InterPro" id="IPR013098">
    <property type="entry name" value="Ig_I-set"/>
</dbReference>
<dbReference type="InterPro" id="IPR007110">
    <property type="entry name" value="Ig-like_dom"/>
</dbReference>
<dbReference type="Pfam" id="PF07679">
    <property type="entry name" value="I-set"/>
    <property type="match status" value="2"/>
</dbReference>
<feature type="region of interest" description="Disordered" evidence="5">
    <location>
        <begin position="578"/>
        <end position="686"/>
    </location>
</feature>
<feature type="chain" id="PRO_5039549808" description="Ig-like domain-containing protein" evidence="7">
    <location>
        <begin position="18"/>
        <end position="720"/>
    </location>
</feature>
<evidence type="ECO:0000313" key="9">
    <source>
        <dbReference type="EMBL" id="KAH3692634.1"/>
    </source>
</evidence>
<dbReference type="Proteomes" id="UP000828390">
    <property type="component" value="Unassembled WGS sequence"/>
</dbReference>
<feature type="signal peptide" evidence="7">
    <location>
        <begin position="1"/>
        <end position="17"/>
    </location>
</feature>
<dbReference type="Gene3D" id="2.60.40.10">
    <property type="entry name" value="Immunoglobulins"/>
    <property type="match status" value="5"/>
</dbReference>
<evidence type="ECO:0000259" key="8">
    <source>
        <dbReference type="PROSITE" id="PS50835"/>
    </source>
</evidence>
<comment type="caution">
    <text evidence="9">The sequence shown here is derived from an EMBL/GenBank/DDBJ whole genome shotgun (WGS) entry which is preliminary data.</text>
</comment>
<protein>
    <recommendedName>
        <fullName evidence="8">Ig-like domain-containing protein</fullName>
    </recommendedName>
</protein>
<feature type="compositionally biased region" description="Polar residues" evidence="5">
    <location>
        <begin position="657"/>
        <end position="674"/>
    </location>
</feature>
<dbReference type="CDD" id="cd00096">
    <property type="entry name" value="Ig"/>
    <property type="match status" value="2"/>
</dbReference>
<reference evidence="9" key="1">
    <citation type="journal article" date="2019" name="bioRxiv">
        <title>The Genome of the Zebra Mussel, Dreissena polymorpha: A Resource for Invasive Species Research.</title>
        <authorList>
            <person name="McCartney M.A."/>
            <person name="Auch B."/>
            <person name="Kono T."/>
            <person name="Mallez S."/>
            <person name="Zhang Y."/>
            <person name="Obille A."/>
            <person name="Becker A."/>
            <person name="Abrahante J.E."/>
            <person name="Garbe J."/>
            <person name="Badalamenti J.P."/>
            <person name="Herman A."/>
            <person name="Mangelson H."/>
            <person name="Liachko I."/>
            <person name="Sullivan S."/>
            <person name="Sone E.D."/>
            <person name="Koren S."/>
            <person name="Silverstein K.A.T."/>
            <person name="Beckman K.B."/>
            <person name="Gohl D.M."/>
        </authorList>
    </citation>
    <scope>NUCLEOTIDE SEQUENCE</scope>
    <source>
        <strain evidence="9">Duluth1</strain>
        <tissue evidence="9">Whole animal</tissue>
    </source>
</reference>
<feature type="domain" description="Ig-like" evidence="8">
    <location>
        <begin position="213"/>
        <end position="310"/>
    </location>
</feature>
<dbReference type="InterPro" id="IPR051170">
    <property type="entry name" value="Neural/epithelial_adhesion"/>
</dbReference>
<feature type="domain" description="Ig-like" evidence="8">
    <location>
        <begin position="135"/>
        <end position="206"/>
    </location>
</feature>
<gene>
    <name evidence="9" type="ORF">DPMN_193788</name>
</gene>
<feature type="domain" description="Ig-like" evidence="8">
    <location>
        <begin position="322"/>
        <end position="427"/>
    </location>
</feature>
<keyword evidence="10" id="KW-1185">Reference proteome</keyword>
<keyword evidence="3" id="KW-1015">Disulfide bond</keyword>
<evidence type="ECO:0000256" key="7">
    <source>
        <dbReference type="SAM" id="SignalP"/>
    </source>
</evidence>
<feature type="domain" description="Ig-like" evidence="8">
    <location>
        <begin position="432"/>
        <end position="537"/>
    </location>
</feature>
<dbReference type="SUPFAM" id="SSF48726">
    <property type="entry name" value="Immunoglobulin"/>
    <property type="match status" value="5"/>
</dbReference>
<feature type="compositionally biased region" description="Polar residues" evidence="5">
    <location>
        <begin position="609"/>
        <end position="630"/>
    </location>
</feature>
<dbReference type="InterPro" id="IPR036179">
    <property type="entry name" value="Ig-like_dom_sf"/>
</dbReference>
<keyword evidence="4" id="KW-0393">Immunoglobulin domain</keyword>
<sequence length="720" mass="78429">MWLYQLMFAFILASTTAKEIDFGAYGTEASAKTETNFFVTCKLDSSIPSANMATYKWFKVDNTEVTSRDSITRVYVVDRRPGLELNLEPVQDDDTGHYRCVASVGSQTFERQLFLAVRATITFNDCPTEQFGMMGNRSEILCSASGGEGTLSTEWRKEGVVGTLGTNNEYALENKNLVVLHTTAASAGLYTFYASASTEKKSQRITFRAVTIPLIVQPLMSKKAVVGNTAELFCTARGTPSPRIDWFKVDEKRNEVRMQTDSRVTIEERTVDGDTQGIMMIKNVQKEDESLYACKAYNKATEILNSATIPETQSYLDVQTIPSIGEYQDTVNGQYQGREGASVTMKCKARGNPRPVVVWTKVGSNHQYTEGQNSETVSVTKEDIADPNKPGVKLSLDLKGLEASADGIYTCIARNEAGEVSKNVKLEVLFSPNFDGQDTEYGRVFYTWKGNTDGKVVCVVNGNPQPIFNWYKDGTEIVRGTSGYGLSEEKSADPRYPYRHISKLSVAYNGANDNIFGTYTCKSTNNIKPNNQTLQLERAGFSSDDTSPRRSTHSSIPEDNSIIDSLTTAQLGGSSTMDITAKNSLTKESTDSFSSDDTSRRRSTHSSIPEDNSITDSSTTAQLGGSSTRDINAKNPLTKVSSNSFSSDDTSPRRSIDSSIPGDNSITDSLTTAQLGGPSTMDITAKNPLTKESTDTVGVGIGVAGCLLCVVGAVVVIILL</sequence>
<dbReference type="InterPro" id="IPR003598">
    <property type="entry name" value="Ig_sub2"/>
</dbReference>
<evidence type="ECO:0000256" key="5">
    <source>
        <dbReference type="SAM" id="MobiDB-lite"/>
    </source>
</evidence>
<dbReference type="InterPro" id="IPR003599">
    <property type="entry name" value="Ig_sub"/>
</dbReference>
<feature type="compositionally biased region" description="Polar residues" evidence="5">
    <location>
        <begin position="578"/>
        <end position="587"/>
    </location>
</feature>
<dbReference type="InterPro" id="IPR013783">
    <property type="entry name" value="Ig-like_fold"/>
</dbReference>
<feature type="transmembrane region" description="Helical" evidence="6">
    <location>
        <begin position="697"/>
        <end position="719"/>
    </location>
</feature>
<name>A0A9D4BFB3_DREPO</name>
<evidence type="ECO:0000256" key="1">
    <source>
        <dbReference type="ARBA" id="ARBA00022729"/>
    </source>
</evidence>
<evidence type="ECO:0000256" key="3">
    <source>
        <dbReference type="ARBA" id="ARBA00023157"/>
    </source>
</evidence>
<organism evidence="9 10">
    <name type="scientific">Dreissena polymorpha</name>
    <name type="common">Zebra mussel</name>
    <name type="synonym">Mytilus polymorpha</name>
    <dbReference type="NCBI Taxonomy" id="45954"/>
    <lineage>
        <taxon>Eukaryota</taxon>
        <taxon>Metazoa</taxon>
        <taxon>Spiralia</taxon>
        <taxon>Lophotrochozoa</taxon>
        <taxon>Mollusca</taxon>
        <taxon>Bivalvia</taxon>
        <taxon>Autobranchia</taxon>
        <taxon>Heteroconchia</taxon>
        <taxon>Euheterodonta</taxon>
        <taxon>Imparidentia</taxon>
        <taxon>Neoheterodontei</taxon>
        <taxon>Myida</taxon>
        <taxon>Dreissenoidea</taxon>
        <taxon>Dreissenidae</taxon>
        <taxon>Dreissena</taxon>
    </lineage>
</organism>
<dbReference type="FunFam" id="2.60.40.10:FF:000032">
    <property type="entry name" value="palladin isoform X1"/>
    <property type="match status" value="1"/>
</dbReference>
<feature type="domain" description="Ig-like" evidence="8">
    <location>
        <begin position="39"/>
        <end position="110"/>
    </location>
</feature>